<feature type="domain" description="Riboflavin kinase" evidence="16">
    <location>
        <begin position="127"/>
        <end position="252"/>
    </location>
</feature>
<dbReference type="CDD" id="cd02064">
    <property type="entry name" value="FAD_synthetase_N"/>
    <property type="match status" value="1"/>
</dbReference>
<keyword evidence="11" id="KW-0547">Nucleotide-binding</keyword>
<dbReference type="Gene3D" id="2.40.30.30">
    <property type="entry name" value="Riboflavin kinase-like"/>
    <property type="match status" value="1"/>
</dbReference>
<dbReference type="SMART" id="SM00904">
    <property type="entry name" value="Flavokinase"/>
    <property type="match status" value="1"/>
</dbReference>
<evidence type="ECO:0000256" key="6">
    <source>
        <dbReference type="ARBA" id="ARBA00018483"/>
    </source>
</evidence>
<dbReference type="GO" id="GO:0008531">
    <property type="term" value="F:riboflavin kinase activity"/>
    <property type="evidence" value="ECO:0007669"/>
    <property type="project" value="UniProtKB-EC"/>
</dbReference>
<evidence type="ECO:0000256" key="8">
    <source>
        <dbReference type="ARBA" id="ARBA00022643"/>
    </source>
</evidence>
<keyword evidence="7" id="KW-0285">Flavoprotein</keyword>
<dbReference type="UniPathway" id="UPA00276">
    <property type="reaction ID" value="UER00406"/>
</dbReference>
<dbReference type="InterPro" id="IPR015864">
    <property type="entry name" value="FAD_synthase"/>
</dbReference>
<keyword evidence="12" id="KW-0418">Kinase</keyword>
<evidence type="ECO:0000256" key="10">
    <source>
        <dbReference type="ARBA" id="ARBA00022695"/>
    </source>
</evidence>
<dbReference type="AlphaFoldDB" id="A0A1J5Q373"/>
<keyword evidence="13" id="KW-0274">FAD</keyword>
<evidence type="ECO:0000256" key="1">
    <source>
        <dbReference type="ARBA" id="ARBA00004726"/>
    </source>
</evidence>
<evidence type="ECO:0000256" key="15">
    <source>
        <dbReference type="ARBA" id="ARBA00023268"/>
    </source>
</evidence>
<dbReference type="SUPFAM" id="SSF82114">
    <property type="entry name" value="Riboflavin kinase-like"/>
    <property type="match status" value="1"/>
</dbReference>
<dbReference type="EC" id="2.7.1.26" evidence="4"/>
<keyword evidence="15" id="KW-0511">Multifunctional enzyme</keyword>
<dbReference type="GO" id="GO:0003919">
    <property type="term" value="F:FMN adenylyltransferase activity"/>
    <property type="evidence" value="ECO:0007669"/>
    <property type="project" value="UniProtKB-EC"/>
</dbReference>
<comment type="similarity">
    <text evidence="3">Belongs to the RibF family.</text>
</comment>
<dbReference type="InterPro" id="IPR023468">
    <property type="entry name" value="Riboflavin_kinase"/>
</dbReference>
<accession>A0A1J5Q373</accession>
<evidence type="ECO:0000256" key="3">
    <source>
        <dbReference type="ARBA" id="ARBA00010214"/>
    </source>
</evidence>
<dbReference type="InterPro" id="IPR023465">
    <property type="entry name" value="Riboflavin_kinase_dom_sf"/>
</dbReference>
<proteinExistence type="inferred from homology"/>
<dbReference type="PANTHER" id="PTHR22749">
    <property type="entry name" value="RIBOFLAVIN KINASE/FMN ADENYLYLTRANSFERASE"/>
    <property type="match status" value="1"/>
</dbReference>
<evidence type="ECO:0000313" key="17">
    <source>
        <dbReference type="EMBL" id="OIQ77760.1"/>
    </source>
</evidence>
<name>A0A1J5Q373_9ZZZZ</name>
<dbReference type="GO" id="GO:0009398">
    <property type="term" value="P:FMN biosynthetic process"/>
    <property type="evidence" value="ECO:0007669"/>
    <property type="project" value="UniProtKB-UniPathway"/>
</dbReference>
<evidence type="ECO:0000256" key="9">
    <source>
        <dbReference type="ARBA" id="ARBA00022679"/>
    </source>
</evidence>
<reference evidence="17" key="1">
    <citation type="submission" date="2016-10" db="EMBL/GenBank/DDBJ databases">
        <title>Sequence of Gallionella enrichment culture.</title>
        <authorList>
            <person name="Poehlein A."/>
            <person name="Muehling M."/>
            <person name="Daniel R."/>
        </authorList>
    </citation>
    <scope>NUCLEOTIDE SEQUENCE</scope>
</reference>
<dbReference type="Pfam" id="PF06574">
    <property type="entry name" value="FAD_syn"/>
    <property type="match status" value="1"/>
</dbReference>
<dbReference type="NCBIfam" id="TIGR00083">
    <property type="entry name" value="ribF"/>
    <property type="match status" value="1"/>
</dbReference>
<keyword evidence="9" id="KW-0808">Transferase</keyword>
<dbReference type="InterPro" id="IPR014729">
    <property type="entry name" value="Rossmann-like_a/b/a_fold"/>
</dbReference>
<dbReference type="Gene3D" id="3.40.50.620">
    <property type="entry name" value="HUPs"/>
    <property type="match status" value="1"/>
</dbReference>
<evidence type="ECO:0000256" key="14">
    <source>
        <dbReference type="ARBA" id="ARBA00022840"/>
    </source>
</evidence>
<dbReference type="SUPFAM" id="SSF52374">
    <property type="entry name" value="Nucleotidylyl transferase"/>
    <property type="match status" value="1"/>
</dbReference>
<keyword evidence="14" id="KW-0067">ATP-binding</keyword>
<comment type="pathway">
    <text evidence="1">Cofactor biosynthesis; FAD biosynthesis; FAD from FMN: step 1/1.</text>
</comment>
<dbReference type="GO" id="GO:0006747">
    <property type="term" value="P:FAD biosynthetic process"/>
    <property type="evidence" value="ECO:0007669"/>
    <property type="project" value="UniProtKB-UniPathway"/>
</dbReference>
<comment type="caution">
    <text evidence="17">The sequence shown here is derived from an EMBL/GenBank/DDBJ whole genome shotgun (WGS) entry which is preliminary data.</text>
</comment>
<dbReference type="Pfam" id="PF01687">
    <property type="entry name" value="Flavokinase"/>
    <property type="match status" value="1"/>
</dbReference>
<evidence type="ECO:0000256" key="7">
    <source>
        <dbReference type="ARBA" id="ARBA00022630"/>
    </source>
</evidence>
<dbReference type="NCBIfam" id="NF004159">
    <property type="entry name" value="PRK05627.1-2"/>
    <property type="match status" value="1"/>
</dbReference>
<evidence type="ECO:0000256" key="13">
    <source>
        <dbReference type="ARBA" id="ARBA00022827"/>
    </source>
</evidence>
<dbReference type="UniPathway" id="UPA00277">
    <property type="reaction ID" value="UER00407"/>
</dbReference>
<evidence type="ECO:0000256" key="12">
    <source>
        <dbReference type="ARBA" id="ARBA00022777"/>
    </source>
</evidence>
<dbReference type="InterPro" id="IPR015865">
    <property type="entry name" value="Riboflavin_kinase_bac/euk"/>
</dbReference>
<evidence type="ECO:0000256" key="5">
    <source>
        <dbReference type="ARBA" id="ARBA00012393"/>
    </source>
</evidence>
<sequence length="256" mass="28479">MTFEPHPREFFAPDKAPARLTSLREKLELFADAGIERVYLCRFNDKFAGIPAQDFMREKLGKLDIRLILVGEDFRFGAGRAGGVADLRAQGYVVESLKDVLRGGVRVSSTAVREALAVGDLRRAEGLLGRPYSISGHVGHGDKLGRQLGYPTANICMRHDRPPLFGIYAVKLSGLGGHDFPGVASLGVRPTMKQDGKPLLEVHLFDFDSDIYGRHVRVHFLKKLRDEAKFQSLDALTRQIAADEQAARNYFAEQEQ</sequence>
<evidence type="ECO:0000256" key="11">
    <source>
        <dbReference type="ARBA" id="ARBA00022741"/>
    </source>
</evidence>
<dbReference type="GO" id="GO:0009231">
    <property type="term" value="P:riboflavin biosynthetic process"/>
    <property type="evidence" value="ECO:0007669"/>
    <property type="project" value="InterPro"/>
</dbReference>
<protein>
    <recommendedName>
        <fullName evidence="6">Bifunctional riboflavin kinase/FMN adenylyltransferase</fullName>
        <ecNumber evidence="4">2.7.1.26</ecNumber>
        <ecNumber evidence="5">2.7.7.2</ecNumber>
    </recommendedName>
</protein>
<comment type="pathway">
    <text evidence="2">Cofactor biosynthesis; FMN biosynthesis; FMN from riboflavin (ATP route): step 1/1.</text>
</comment>
<keyword evidence="8" id="KW-0288">FMN</keyword>
<dbReference type="InterPro" id="IPR002606">
    <property type="entry name" value="Riboflavin_kinase_bac"/>
</dbReference>
<gene>
    <name evidence="17" type="primary">ribF_11</name>
    <name evidence="17" type="ORF">GALL_405470</name>
</gene>
<keyword evidence="10" id="KW-0548">Nucleotidyltransferase</keyword>
<evidence type="ECO:0000256" key="2">
    <source>
        <dbReference type="ARBA" id="ARBA00005201"/>
    </source>
</evidence>
<dbReference type="EMBL" id="MLJW01001542">
    <property type="protein sequence ID" value="OIQ77760.1"/>
    <property type="molecule type" value="Genomic_DNA"/>
</dbReference>
<dbReference type="EC" id="2.7.7.2" evidence="5"/>
<organism evidence="17">
    <name type="scientific">mine drainage metagenome</name>
    <dbReference type="NCBI Taxonomy" id="410659"/>
    <lineage>
        <taxon>unclassified sequences</taxon>
        <taxon>metagenomes</taxon>
        <taxon>ecological metagenomes</taxon>
    </lineage>
</organism>
<dbReference type="PANTHER" id="PTHR22749:SF6">
    <property type="entry name" value="RIBOFLAVIN KINASE"/>
    <property type="match status" value="1"/>
</dbReference>
<evidence type="ECO:0000256" key="4">
    <source>
        <dbReference type="ARBA" id="ARBA00012105"/>
    </source>
</evidence>
<evidence type="ECO:0000259" key="16">
    <source>
        <dbReference type="SMART" id="SM00904"/>
    </source>
</evidence>
<dbReference type="GO" id="GO:0005524">
    <property type="term" value="F:ATP binding"/>
    <property type="evidence" value="ECO:0007669"/>
    <property type="project" value="UniProtKB-KW"/>
</dbReference>